<sequence length="895" mass="99431">MRISFHVHHTKCLRSEKSHKEHGRKIHTSLSLVTATMDIRSFFQKKSPGGSNGSTSTKKKLATPAKPAKRSEPEPTPPSRPTSRRSTKNNVVVLDDSDDDEKNVSSKRKAPAQKKAQRVDSDSDFEMQPSDHEVKEVTPKKEPLKRLRRAVKADSDEDEEMPEVKPEAKKEVKIESKQPATSSSKRTATDDSEQTIVKQEGALKKVPAPCSGCLDGKTFAFSGVLESLSREDAVHLVKSCGGSVANSITRSTKYLVIGSTLEQGGNVTDGSKYKEAVAKNVRILTQNEFYNLITEAATAQQTQDLAAEKAKIKAETGALKTSSKGNQKLNTSINDELWTDKYKPQTLNHMIGNIELGKKLKTWLLDWEAMHVKGTKKVPFSTKLSENRGAKTVLLSGPPGIGKTTIANLVARECGFACTELNASDTRSKKMLQTGLEDVLGTQALQFGAASGKSKEKMHLARRVIIMDEVDGMSGGDRGGTAELIQLLKKSKTPIICICNDRQSQKVRSLANHSFDLRMRRPTKVQIGKRLMEIGLNEGLHMEKNAVEEAADRCGNDIRQLLTQMQRWRLTTTKITYADMVNPSSQHNKDESLRLNPFSATQQIFQRELSFDARNEAYFVDYDLMPLMVQENYIQSIMNNRRSSDENLEAAMHASEFISESDLLNTYVRVEQRWDLLTKQAAMNVGACVYSAGFIGHPEFSKWLGKNSSASKSKRLLSELSIRMRAHASGSREVIRLDYVPYMKEILLKKLLSGEDNIHEVIELLDECEISREDLTESMESFKFPGVKRHSYSELDTKAKTAFTRMYNKASHKSQAVVEAVLGSTTIKKARGKTAVAKDDGSGLPPPSDAESEPEEEDVDVSKFQKKPRGGAKRKAPAATAKKAPRKTPAKKRRT</sequence>
<dbReference type="Pfam" id="PF00533">
    <property type="entry name" value="BRCT"/>
    <property type="match status" value="1"/>
</dbReference>
<dbReference type="InterPro" id="IPR003959">
    <property type="entry name" value="ATPase_AAA_core"/>
</dbReference>
<dbReference type="Gene3D" id="1.10.8.60">
    <property type="match status" value="1"/>
</dbReference>
<evidence type="ECO:0000256" key="3">
    <source>
        <dbReference type="ARBA" id="ARBA00022705"/>
    </source>
</evidence>
<dbReference type="FunFam" id="3.40.50.10190:FF:000203">
    <property type="entry name" value="Replication factor C subunit 1"/>
    <property type="match status" value="1"/>
</dbReference>
<proteinExistence type="inferred from homology"/>
<dbReference type="GO" id="GO:0006260">
    <property type="term" value="P:DNA replication"/>
    <property type="evidence" value="ECO:0007669"/>
    <property type="project" value="UniProtKB-KW"/>
</dbReference>
<dbReference type="PIRSF" id="PIRSF036578">
    <property type="entry name" value="RFC1"/>
    <property type="match status" value="1"/>
</dbReference>
<dbReference type="Proteomes" id="UP000704712">
    <property type="component" value="Unassembled WGS sequence"/>
</dbReference>
<keyword evidence="4" id="KW-0067">ATP-binding</keyword>
<dbReference type="CDD" id="cd00009">
    <property type="entry name" value="AAA"/>
    <property type="match status" value="1"/>
</dbReference>
<name>A0A8S9UWL8_PHYIN</name>
<feature type="compositionally biased region" description="Basic residues" evidence="5">
    <location>
        <begin position="105"/>
        <end position="116"/>
    </location>
</feature>
<dbReference type="Gene3D" id="1.20.272.10">
    <property type="match status" value="1"/>
</dbReference>
<dbReference type="GO" id="GO:0005663">
    <property type="term" value="C:DNA replication factor C complex"/>
    <property type="evidence" value="ECO:0007669"/>
    <property type="project" value="InterPro"/>
</dbReference>
<keyword evidence="4" id="KW-0539">Nucleus</keyword>
<feature type="compositionally biased region" description="Basic residues" evidence="5">
    <location>
        <begin position="1"/>
        <end position="12"/>
    </location>
</feature>
<evidence type="ECO:0000256" key="2">
    <source>
        <dbReference type="ARBA" id="ARBA00020401"/>
    </source>
</evidence>
<dbReference type="InterPro" id="IPR003593">
    <property type="entry name" value="AAA+_ATPase"/>
</dbReference>
<feature type="region of interest" description="Disordered" evidence="5">
    <location>
        <begin position="830"/>
        <end position="895"/>
    </location>
</feature>
<dbReference type="AlphaFoldDB" id="A0A8S9UWL8"/>
<dbReference type="Gene3D" id="3.40.50.10190">
    <property type="entry name" value="BRCT domain"/>
    <property type="match status" value="1"/>
</dbReference>
<dbReference type="InterPro" id="IPR027417">
    <property type="entry name" value="P-loop_NTPase"/>
</dbReference>
<keyword evidence="3 4" id="KW-0235">DNA replication</keyword>
<feature type="compositionally biased region" description="Acidic residues" evidence="5">
    <location>
        <begin position="850"/>
        <end position="859"/>
    </location>
</feature>
<dbReference type="GO" id="GO:0003689">
    <property type="term" value="F:DNA clamp loader activity"/>
    <property type="evidence" value="ECO:0007669"/>
    <property type="project" value="UniProtKB-UniRule"/>
</dbReference>
<evidence type="ECO:0000256" key="1">
    <source>
        <dbReference type="ARBA" id="ARBA00006116"/>
    </source>
</evidence>
<dbReference type="GO" id="GO:0003677">
    <property type="term" value="F:DNA binding"/>
    <property type="evidence" value="ECO:0007669"/>
    <property type="project" value="InterPro"/>
</dbReference>
<dbReference type="FunFam" id="3.40.50.300:FF:000395">
    <property type="entry name" value="Replication factor C subunit 1"/>
    <property type="match status" value="1"/>
</dbReference>
<dbReference type="SUPFAM" id="SSF52540">
    <property type="entry name" value="P-loop containing nucleoside triphosphate hydrolases"/>
    <property type="match status" value="1"/>
</dbReference>
<feature type="domain" description="BRCT" evidence="6">
    <location>
        <begin position="214"/>
        <end position="293"/>
    </location>
</feature>
<dbReference type="PANTHER" id="PTHR23389:SF6">
    <property type="entry name" value="REPLICATION FACTOR C SUBUNIT 1"/>
    <property type="match status" value="1"/>
</dbReference>
<dbReference type="PROSITE" id="PS50172">
    <property type="entry name" value="BRCT"/>
    <property type="match status" value="1"/>
</dbReference>
<feature type="region of interest" description="Disordered" evidence="5">
    <location>
        <begin position="1"/>
        <end position="26"/>
    </location>
</feature>
<evidence type="ECO:0000256" key="5">
    <source>
        <dbReference type="SAM" id="MobiDB-lite"/>
    </source>
</evidence>
<evidence type="ECO:0000256" key="4">
    <source>
        <dbReference type="PIRNR" id="PIRNR036578"/>
    </source>
</evidence>
<evidence type="ECO:0000313" key="8">
    <source>
        <dbReference type="Proteomes" id="UP000704712"/>
    </source>
</evidence>
<dbReference type="GO" id="GO:0016887">
    <property type="term" value="F:ATP hydrolysis activity"/>
    <property type="evidence" value="ECO:0007669"/>
    <property type="project" value="InterPro"/>
</dbReference>
<feature type="compositionally biased region" description="Basic residues" evidence="5">
    <location>
        <begin position="864"/>
        <end position="876"/>
    </location>
</feature>
<dbReference type="InterPro" id="IPR001357">
    <property type="entry name" value="BRCT_dom"/>
</dbReference>
<comment type="caution">
    <text evidence="7">The sequence shown here is derived from an EMBL/GenBank/DDBJ whole genome shotgun (WGS) entry which is preliminary data.</text>
</comment>
<accession>A0A8S9UWL8</accession>
<dbReference type="PANTHER" id="PTHR23389">
    <property type="entry name" value="CHROMOSOME TRANSMISSION FIDELITY FACTOR 18"/>
    <property type="match status" value="1"/>
</dbReference>
<dbReference type="FunFam" id="1.20.272.10:FF:000018">
    <property type="entry name" value="Replication factor C subunit 1"/>
    <property type="match status" value="1"/>
</dbReference>
<comment type="similarity">
    <text evidence="1 4">Belongs to the activator 1 large subunit family.</text>
</comment>
<dbReference type="SUPFAM" id="SSF52113">
    <property type="entry name" value="BRCT domain"/>
    <property type="match status" value="1"/>
</dbReference>
<feature type="compositionally biased region" description="Basic residues" evidence="5">
    <location>
        <begin position="883"/>
        <end position="895"/>
    </location>
</feature>
<protein>
    <recommendedName>
        <fullName evidence="2 4">Replication factor C subunit 1</fullName>
    </recommendedName>
</protein>
<feature type="compositionally biased region" description="Basic and acidic residues" evidence="5">
    <location>
        <begin position="129"/>
        <end position="145"/>
    </location>
</feature>
<dbReference type="SMART" id="SM00292">
    <property type="entry name" value="BRCT"/>
    <property type="match status" value="1"/>
</dbReference>
<dbReference type="InterPro" id="IPR013725">
    <property type="entry name" value="DNA_replication_fac_RFC1_C"/>
</dbReference>
<dbReference type="GO" id="GO:0006281">
    <property type="term" value="P:DNA repair"/>
    <property type="evidence" value="ECO:0007669"/>
    <property type="project" value="InterPro"/>
</dbReference>
<dbReference type="InterPro" id="IPR012178">
    <property type="entry name" value="RFC1"/>
</dbReference>
<dbReference type="EMBL" id="JAACNO010000729">
    <property type="protein sequence ID" value="KAF4145455.1"/>
    <property type="molecule type" value="Genomic_DNA"/>
</dbReference>
<dbReference type="GO" id="GO:0005524">
    <property type="term" value="F:ATP binding"/>
    <property type="evidence" value="ECO:0007669"/>
    <property type="project" value="UniProtKB-UniRule"/>
</dbReference>
<reference evidence="7" key="1">
    <citation type="submission" date="2020-03" db="EMBL/GenBank/DDBJ databases">
        <title>Hybrid Assembly of Korean Phytophthora infestans isolates.</title>
        <authorList>
            <person name="Prokchorchik M."/>
            <person name="Lee Y."/>
            <person name="Seo J."/>
            <person name="Cho J.-H."/>
            <person name="Park Y.-E."/>
            <person name="Jang D.-C."/>
            <person name="Im J.-S."/>
            <person name="Choi J.-G."/>
            <person name="Park H.-J."/>
            <person name="Lee G.-B."/>
            <person name="Lee Y.-G."/>
            <person name="Hong S.-Y."/>
            <person name="Cho K."/>
            <person name="Sohn K.H."/>
        </authorList>
    </citation>
    <scope>NUCLEOTIDE SEQUENCE</scope>
    <source>
        <strain evidence="7">KR_2_A2</strain>
    </source>
</reference>
<dbReference type="SUPFAM" id="SSF48019">
    <property type="entry name" value="post-AAA+ oligomerization domain-like"/>
    <property type="match status" value="1"/>
</dbReference>
<feature type="region of interest" description="Disordered" evidence="5">
    <location>
        <begin position="43"/>
        <end position="194"/>
    </location>
</feature>
<evidence type="ECO:0000313" key="7">
    <source>
        <dbReference type="EMBL" id="KAF4145455.1"/>
    </source>
</evidence>
<organism evidence="7 8">
    <name type="scientific">Phytophthora infestans</name>
    <name type="common">Potato late blight agent</name>
    <name type="synonym">Botrytis infestans</name>
    <dbReference type="NCBI Taxonomy" id="4787"/>
    <lineage>
        <taxon>Eukaryota</taxon>
        <taxon>Sar</taxon>
        <taxon>Stramenopiles</taxon>
        <taxon>Oomycota</taxon>
        <taxon>Peronosporomycetes</taxon>
        <taxon>Peronosporales</taxon>
        <taxon>Peronosporaceae</taxon>
        <taxon>Phytophthora</taxon>
    </lineage>
</organism>
<dbReference type="InterPro" id="IPR008921">
    <property type="entry name" value="DNA_pol3_clamp-load_cplx_C"/>
</dbReference>
<dbReference type="Pfam" id="PF25361">
    <property type="entry name" value="AAA_lid_RFC1"/>
    <property type="match status" value="1"/>
</dbReference>
<dbReference type="SMART" id="SM00382">
    <property type="entry name" value="AAA"/>
    <property type="match status" value="1"/>
</dbReference>
<keyword evidence="4" id="KW-0547">Nucleotide-binding</keyword>
<dbReference type="GO" id="GO:0005634">
    <property type="term" value="C:nucleus"/>
    <property type="evidence" value="ECO:0007669"/>
    <property type="project" value="UniProtKB-SubCell"/>
</dbReference>
<comment type="subcellular location">
    <subcellularLocation>
        <location evidence="4">Nucleus</location>
    </subcellularLocation>
</comment>
<dbReference type="Pfam" id="PF00004">
    <property type="entry name" value="AAA"/>
    <property type="match status" value="1"/>
</dbReference>
<dbReference type="CDD" id="cd17748">
    <property type="entry name" value="BRCT_DNA_ligase_like"/>
    <property type="match status" value="1"/>
</dbReference>
<gene>
    <name evidence="7" type="ORF">GN958_ATG05351</name>
</gene>
<feature type="compositionally biased region" description="Basic and acidic residues" evidence="5">
    <location>
        <begin position="162"/>
        <end position="176"/>
    </location>
</feature>
<dbReference type="FunFam" id="1.10.8.60:FF:000099">
    <property type="entry name" value="Replication factor C subunit 1"/>
    <property type="match status" value="1"/>
</dbReference>
<dbReference type="Pfam" id="PF08519">
    <property type="entry name" value="RFC1"/>
    <property type="match status" value="1"/>
</dbReference>
<dbReference type="Gene3D" id="3.40.50.300">
    <property type="entry name" value="P-loop containing nucleotide triphosphate hydrolases"/>
    <property type="match status" value="1"/>
</dbReference>
<dbReference type="InterPro" id="IPR036420">
    <property type="entry name" value="BRCT_dom_sf"/>
</dbReference>
<evidence type="ECO:0000259" key="6">
    <source>
        <dbReference type="PROSITE" id="PS50172"/>
    </source>
</evidence>